<name>A0ACA9PZG5_9GLOM</name>
<comment type="caution">
    <text evidence="1">The sequence shown here is derived from an EMBL/GenBank/DDBJ whole genome shotgun (WGS) entry which is preliminary data.</text>
</comment>
<evidence type="ECO:0000313" key="2">
    <source>
        <dbReference type="Proteomes" id="UP000789920"/>
    </source>
</evidence>
<protein>
    <submittedName>
        <fullName evidence="1">36147_t:CDS:1</fullName>
    </submittedName>
</protein>
<evidence type="ECO:0000313" key="1">
    <source>
        <dbReference type="EMBL" id="CAG8724200.1"/>
    </source>
</evidence>
<keyword evidence="2" id="KW-1185">Reference proteome</keyword>
<reference evidence="1" key="1">
    <citation type="submission" date="2021-06" db="EMBL/GenBank/DDBJ databases">
        <authorList>
            <person name="Kallberg Y."/>
            <person name="Tangrot J."/>
            <person name="Rosling A."/>
        </authorList>
    </citation>
    <scope>NUCLEOTIDE SEQUENCE</scope>
    <source>
        <strain evidence="1">MA461A</strain>
    </source>
</reference>
<organism evidence="1 2">
    <name type="scientific">Racocetra persica</name>
    <dbReference type="NCBI Taxonomy" id="160502"/>
    <lineage>
        <taxon>Eukaryota</taxon>
        <taxon>Fungi</taxon>
        <taxon>Fungi incertae sedis</taxon>
        <taxon>Mucoromycota</taxon>
        <taxon>Glomeromycotina</taxon>
        <taxon>Glomeromycetes</taxon>
        <taxon>Diversisporales</taxon>
        <taxon>Gigasporaceae</taxon>
        <taxon>Racocetra</taxon>
    </lineage>
</organism>
<sequence length="40" mass="4892">MYEQILYQEPTNEMYSLVVKVLNKEVEIEEEVEMQVLRED</sequence>
<feature type="non-terminal residue" evidence="1">
    <location>
        <position position="40"/>
    </location>
</feature>
<accession>A0ACA9PZG5</accession>
<dbReference type="EMBL" id="CAJVQC010023859">
    <property type="protein sequence ID" value="CAG8724200.1"/>
    <property type="molecule type" value="Genomic_DNA"/>
</dbReference>
<proteinExistence type="predicted"/>
<gene>
    <name evidence="1" type="ORF">RPERSI_LOCUS11558</name>
</gene>
<dbReference type="Proteomes" id="UP000789920">
    <property type="component" value="Unassembled WGS sequence"/>
</dbReference>